<comment type="catalytic activity">
    <reaction evidence="10">
        <text>a beta-D-glucosylceramide + H2O = an N-acyl-sphingoid base + D-glucose</text>
        <dbReference type="Rhea" id="RHEA:81447"/>
        <dbReference type="ChEBI" id="CHEBI:4167"/>
        <dbReference type="ChEBI" id="CHEBI:15377"/>
        <dbReference type="ChEBI" id="CHEBI:83264"/>
        <dbReference type="ChEBI" id="CHEBI:83273"/>
    </reaction>
    <physiologicalReaction direction="left-to-right" evidence="10">
        <dbReference type="Rhea" id="RHEA:81448"/>
    </physiologicalReaction>
</comment>
<dbReference type="GO" id="GO:0010605">
    <property type="term" value="P:negative regulation of macromolecule metabolic process"/>
    <property type="evidence" value="ECO:0007669"/>
    <property type="project" value="UniProtKB-ARBA"/>
</dbReference>
<comment type="pathway">
    <text evidence="2">Lipid metabolism; sphingolipid metabolism.</text>
</comment>
<evidence type="ECO:0000256" key="2">
    <source>
        <dbReference type="ARBA" id="ARBA00004760"/>
    </source>
</evidence>
<gene>
    <name evidence="15" type="ORF">L9F63_017320</name>
</gene>
<evidence type="ECO:0000256" key="9">
    <source>
        <dbReference type="ARBA" id="ARBA00023098"/>
    </source>
</evidence>
<feature type="domain" description="Glycosyl hydrolase family 30 beta sandwich" evidence="14">
    <location>
        <begin position="456"/>
        <end position="518"/>
    </location>
</feature>
<evidence type="ECO:0000256" key="10">
    <source>
        <dbReference type="ARBA" id="ARBA00050474"/>
    </source>
</evidence>
<dbReference type="PANTHER" id="PTHR11069:SF23">
    <property type="entry name" value="LYSOSOMAL ACID GLUCOSYLCERAMIDASE"/>
    <property type="match status" value="1"/>
</dbReference>
<dbReference type="GO" id="GO:0032006">
    <property type="term" value="P:regulation of TOR signaling"/>
    <property type="evidence" value="ECO:0007669"/>
    <property type="project" value="UniProtKB-ARBA"/>
</dbReference>
<evidence type="ECO:0000256" key="7">
    <source>
        <dbReference type="ARBA" id="ARBA00022801"/>
    </source>
</evidence>
<dbReference type="GO" id="GO:0006914">
    <property type="term" value="P:autophagy"/>
    <property type="evidence" value="ECO:0007669"/>
    <property type="project" value="UniProtKB-ARBA"/>
</dbReference>
<dbReference type="GO" id="GO:0008202">
    <property type="term" value="P:steroid metabolic process"/>
    <property type="evidence" value="ECO:0007669"/>
    <property type="project" value="UniProtKB-ARBA"/>
</dbReference>
<dbReference type="InterPro" id="IPR017853">
    <property type="entry name" value="GH"/>
</dbReference>
<name>A0AAD7ZYZ9_DIPPU</name>
<keyword evidence="9 12" id="KW-0443">Lipid metabolism</keyword>
<keyword evidence="12" id="KW-0326">Glycosidase</keyword>
<dbReference type="FunFam" id="3.20.20.80:FF:000030">
    <property type="entry name" value="Lysosomal acid glucosylceramidase"/>
    <property type="match status" value="1"/>
</dbReference>
<dbReference type="GO" id="GO:0005774">
    <property type="term" value="C:vacuolar membrane"/>
    <property type="evidence" value="ECO:0007669"/>
    <property type="project" value="UniProtKB-ARBA"/>
</dbReference>
<dbReference type="PRINTS" id="PR00843">
    <property type="entry name" value="GLHYDRLASE30"/>
</dbReference>
<comment type="pathway">
    <text evidence="3">Sphingolipid metabolism.</text>
</comment>
<dbReference type="AlphaFoldDB" id="A0AAD7ZYZ9"/>
<evidence type="ECO:0000313" key="15">
    <source>
        <dbReference type="EMBL" id="KAJ9589459.1"/>
    </source>
</evidence>
<evidence type="ECO:0000256" key="1">
    <source>
        <dbReference type="ARBA" id="ARBA00001013"/>
    </source>
</evidence>
<reference evidence="15" key="2">
    <citation type="submission" date="2023-05" db="EMBL/GenBank/DDBJ databases">
        <authorList>
            <person name="Fouks B."/>
        </authorList>
    </citation>
    <scope>NUCLEOTIDE SEQUENCE</scope>
    <source>
        <strain evidence="15">Stay&amp;Tobe</strain>
        <tissue evidence="15">Testes</tissue>
    </source>
</reference>
<keyword evidence="6" id="KW-0732">Signal</keyword>
<reference evidence="15" key="1">
    <citation type="journal article" date="2023" name="IScience">
        <title>Live-bearing cockroach genome reveals convergent evolutionary mechanisms linked to viviparity in insects and beyond.</title>
        <authorList>
            <person name="Fouks B."/>
            <person name="Harrison M.C."/>
            <person name="Mikhailova A.A."/>
            <person name="Marchal E."/>
            <person name="English S."/>
            <person name="Carruthers M."/>
            <person name="Jennings E.C."/>
            <person name="Chiamaka E.L."/>
            <person name="Frigard R.A."/>
            <person name="Pippel M."/>
            <person name="Attardo G.M."/>
            <person name="Benoit J.B."/>
            <person name="Bornberg-Bauer E."/>
            <person name="Tobe S.S."/>
        </authorList>
    </citation>
    <scope>NUCLEOTIDE SEQUENCE</scope>
    <source>
        <strain evidence="15">Stay&amp;Tobe</strain>
    </source>
</reference>
<keyword evidence="7 12" id="KW-0378">Hydrolase</keyword>
<evidence type="ECO:0000256" key="12">
    <source>
        <dbReference type="RuleBase" id="RU361188"/>
    </source>
</evidence>
<proteinExistence type="inferred from homology"/>
<dbReference type="Proteomes" id="UP001233999">
    <property type="component" value="Unassembled WGS sequence"/>
</dbReference>
<evidence type="ECO:0000256" key="4">
    <source>
        <dbReference type="ARBA" id="ARBA00005382"/>
    </source>
</evidence>
<dbReference type="EC" id="3.2.1.45" evidence="5 12"/>
<evidence type="ECO:0000313" key="16">
    <source>
        <dbReference type="Proteomes" id="UP001233999"/>
    </source>
</evidence>
<keyword evidence="16" id="KW-1185">Reference proteome</keyword>
<dbReference type="GO" id="GO:0016758">
    <property type="term" value="F:hexosyltransferase activity"/>
    <property type="evidence" value="ECO:0007669"/>
    <property type="project" value="UniProtKB-ARBA"/>
</dbReference>
<dbReference type="EMBL" id="JASPKZ010004938">
    <property type="protein sequence ID" value="KAJ9589459.1"/>
    <property type="molecule type" value="Genomic_DNA"/>
</dbReference>
<dbReference type="GO" id="GO:0005764">
    <property type="term" value="C:lysosome"/>
    <property type="evidence" value="ECO:0007669"/>
    <property type="project" value="UniProtKB-ARBA"/>
</dbReference>
<evidence type="ECO:0000259" key="13">
    <source>
        <dbReference type="Pfam" id="PF02055"/>
    </source>
</evidence>
<protein>
    <recommendedName>
        <fullName evidence="5 12">Glucosylceramidase</fullName>
        <ecNumber evidence="5 12">3.2.1.45</ecNumber>
    </recommendedName>
</protein>
<evidence type="ECO:0000256" key="6">
    <source>
        <dbReference type="ARBA" id="ARBA00022729"/>
    </source>
</evidence>
<dbReference type="GO" id="GO:0007040">
    <property type="term" value="P:lysosome organization"/>
    <property type="evidence" value="ECO:0007669"/>
    <property type="project" value="UniProtKB-ARBA"/>
</dbReference>
<dbReference type="InterPro" id="IPR033453">
    <property type="entry name" value="Glyco_hydro_30_TIM-barrel"/>
</dbReference>
<dbReference type="InterPro" id="IPR001139">
    <property type="entry name" value="Glyco_hydro_30"/>
</dbReference>
<evidence type="ECO:0000256" key="8">
    <source>
        <dbReference type="ARBA" id="ARBA00022919"/>
    </source>
</evidence>
<evidence type="ECO:0000256" key="5">
    <source>
        <dbReference type="ARBA" id="ARBA00012658"/>
    </source>
</evidence>
<dbReference type="Pfam" id="PF02055">
    <property type="entry name" value="Glyco_hydro_30"/>
    <property type="match status" value="1"/>
</dbReference>
<dbReference type="GO" id="GO:0004348">
    <property type="term" value="F:glucosylceramidase activity"/>
    <property type="evidence" value="ECO:0007669"/>
    <property type="project" value="UniProtKB-EC"/>
</dbReference>
<comment type="catalytic activity">
    <reaction evidence="11">
        <text>an N-acyl-1-beta-D-glucosyl-15-methylhexadecasphing-4-enine + H2O = an N-acyl-15-methylhexadecasphing-4-enine + D-glucose</text>
        <dbReference type="Rhea" id="RHEA:34755"/>
        <dbReference type="ChEBI" id="CHEBI:4167"/>
        <dbReference type="ChEBI" id="CHEBI:15377"/>
        <dbReference type="ChEBI" id="CHEBI:70815"/>
        <dbReference type="ChEBI" id="CHEBI:70846"/>
    </reaction>
    <physiologicalReaction direction="left-to-right" evidence="11">
        <dbReference type="Rhea" id="RHEA:34756"/>
    </physiologicalReaction>
</comment>
<dbReference type="PANTHER" id="PTHR11069">
    <property type="entry name" value="GLUCOSYLCERAMIDASE"/>
    <property type="match status" value="1"/>
</dbReference>
<comment type="caution">
    <text evidence="15">The sequence shown here is derived from an EMBL/GenBank/DDBJ whole genome shotgun (WGS) entry which is preliminary data.</text>
</comment>
<evidence type="ECO:0000256" key="11">
    <source>
        <dbReference type="ARBA" id="ARBA00051345"/>
    </source>
</evidence>
<dbReference type="InterPro" id="IPR033452">
    <property type="entry name" value="GH30_C"/>
</dbReference>
<dbReference type="GO" id="GO:0006066">
    <property type="term" value="P:alcohol metabolic process"/>
    <property type="evidence" value="ECO:0007669"/>
    <property type="project" value="UniProtKB-ARBA"/>
</dbReference>
<dbReference type="GO" id="GO:0006680">
    <property type="term" value="P:glucosylceramide catabolic process"/>
    <property type="evidence" value="ECO:0007669"/>
    <property type="project" value="UniProtKB-ARBA"/>
</dbReference>
<dbReference type="SUPFAM" id="SSF51445">
    <property type="entry name" value="(Trans)glycosidases"/>
    <property type="match status" value="1"/>
</dbReference>
<evidence type="ECO:0000256" key="3">
    <source>
        <dbReference type="ARBA" id="ARBA00004991"/>
    </source>
</evidence>
<accession>A0AAD7ZYZ9</accession>
<organism evidence="15 16">
    <name type="scientific">Diploptera punctata</name>
    <name type="common">Pacific beetle cockroach</name>
    <dbReference type="NCBI Taxonomy" id="6984"/>
    <lineage>
        <taxon>Eukaryota</taxon>
        <taxon>Metazoa</taxon>
        <taxon>Ecdysozoa</taxon>
        <taxon>Arthropoda</taxon>
        <taxon>Hexapoda</taxon>
        <taxon>Insecta</taxon>
        <taxon>Pterygota</taxon>
        <taxon>Neoptera</taxon>
        <taxon>Polyneoptera</taxon>
        <taxon>Dictyoptera</taxon>
        <taxon>Blattodea</taxon>
        <taxon>Blaberoidea</taxon>
        <taxon>Blaberidae</taxon>
        <taxon>Diplopterinae</taxon>
        <taxon>Diploptera</taxon>
    </lineage>
</organism>
<keyword evidence="8 12" id="KW-0746">Sphingolipid metabolism</keyword>
<dbReference type="Gene3D" id="3.20.20.80">
    <property type="entry name" value="Glycosidases"/>
    <property type="match status" value="1"/>
</dbReference>
<dbReference type="GO" id="GO:0042391">
    <property type="term" value="P:regulation of membrane potential"/>
    <property type="evidence" value="ECO:0007669"/>
    <property type="project" value="UniProtKB-ARBA"/>
</dbReference>
<dbReference type="GO" id="GO:0016241">
    <property type="term" value="P:regulation of macroautophagy"/>
    <property type="evidence" value="ECO:0007669"/>
    <property type="project" value="UniProtKB-ARBA"/>
</dbReference>
<dbReference type="GO" id="GO:0005102">
    <property type="term" value="F:signaling receptor binding"/>
    <property type="evidence" value="ECO:0007669"/>
    <property type="project" value="UniProtKB-ARBA"/>
</dbReference>
<comment type="similarity">
    <text evidence="4 12">Belongs to the glycosyl hydrolase 30 family.</text>
</comment>
<dbReference type="GO" id="GO:0051246">
    <property type="term" value="P:regulation of protein metabolic process"/>
    <property type="evidence" value="ECO:0007669"/>
    <property type="project" value="UniProtKB-ARBA"/>
</dbReference>
<sequence length="570" mass="65404">MLHSSSISFFKVQAGPCERRKLAEETSYYCVCNSTYCDELEKQPEALLKNDMYVDYVSAKDGGRLEMHTGQFEPRSSNFTVTNSNPTVVILPNITTKYQEIHGFGGAMTDSAGISIASLGKDTQHQLIRQYFGRNGIGYTFIRVPFGGTDFSVRNYSYDDTLNDLTLKHFSLQVEDTKYKIPYIQMAQKISPLPVKLISGSWSPPQWMKESRNGTEGYTRLKRNFFDLYSQYYIKSLDAYKRNGLQFWGLTAQNEPSVGLLVYYNFNSMGFTPEEMRDFIGSSFGPNLHSRGYGHLKLMILDDNRVFLPGWANVVMNDTEVRRYVSGIAIHSYFDYLDPTGLKLRQTHNDFPDKFMLYTETSVVPIMDVTTTPDSNAVRLGNWQRAQNYTSNIIQDLNNFVIGWIDWNMVLNTEGGPNWVGNYVDAPIIANASANEFYKQPLFYSMAHFAKFVTPGSRRIGYRISNNTLVECAIFLRPDNNIAIVLQNRQNNDINVVVLVDDNQRIVIPTQANSMHSVIYKSSIKHNETSDNNIKLSDHKIMLFRGRRAFLVCLQNNRWLCDYRCEHKER</sequence>
<comment type="catalytic activity">
    <reaction evidence="1">
        <text>a beta-D-glucosyl-(1&lt;-&gt;1')-N-acylsphing-4-enine + H2O = an N-acylsphing-4-enine + D-glucose</text>
        <dbReference type="Rhea" id="RHEA:13269"/>
        <dbReference type="ChEBI" id="CHEBI:4167"/>
        <dbReference type="ChEBI" id="CHEBI:15377"/>
        <dbReference type="ChEBI" id="CHEBI:22801"/>
        <dbReference type="ChEBI" id="CHEBI:52639"/>
        <dbReference type="EC" id="3.2.1.45"/>
    </reaction>
    <physiologicalReaction direction="left-to-right" evidence="1">
        <dbReference type="Rhea" id="RHEA:13270"/>
    </physiologicalReaction>
</comment>
<evidence type="ECO:0000259" key="14">
    <source>
        <dbReference type="Pfam" id="PF17189"/>
    </source>
</evidence>
<dbReference type="Pfam" id="PF17189">
    <property type="entry name" value="Glyco_hydro_30C"/>
    <property type="match status" value="1"/>
</dbReference>
<dbReference type="GO" id="GO:0030163">
    <property type="term" value="P:protein catabolic process"/>
    <property type="evidence" value="ECO:0007669"/>
    <property type="project" value="UniProtKB-ARBA"/>
</dbReference>
<feature type="domain" description="Glycosyl hydrolase family 30 TIM-barrel" evidence="13">
    <location>
        <begin position="101"/>
        <end position="453"/>
    </location>
</feature>